<comment type="pathway">
    <text evidence="1 4">Purine metabolism; IMP biosynthesis via de novo pathway; N(2)-formyl-N(1)-(5-phospho-D-ribosyl)glycinamide from N(1)-(5-phospho-D-ribosyl)glycinamide (10-formyl THF route): step 1/1.</text>
</comment>
<dbReference type="HAMAP" id="MF_01930">
    <property type="entry name" value="PurN"/>
    <property type="match status" value="1"/>
</dbReference>
<dbReference type="Proteomes" id="UP000646365">
    <property type="component" value="Unassembled WGS sequence"/>
</dbReference>
<dbReference type="InterPro" id="IPR004607">
    <property type="entry name" value="GART"/>
</dbReference>
<organism evidence="7 8">
    <name type="scientific">Aliidongia dinghuensis</name>
    <dbReference type="NCBI Taxonomy" id="1867774"/>
    <lineage>
        <taxon>Bacteria</taxon>
        <taxon>Pseudomonadati</taxon>
        <taxon>Pseudomonadota</taxon>
        <taxon>Alphaproteobacteria</taxon>
        <taxon>Rhodospirillales</taxon>
        <taxon>Dongiaceae</taxon>
        <taxon>Aliidongia</taxon>
    </lineage>
</organism>
<dbReference type="InterPro" id="IPR036477">
    <property type="entry name" value="Formyl_transf_N_sf"/>
</dbReference>
<dbReference type="GO" id="GO:0004644">
    <property type="term" value="F:phosphoribosylglycinamide formyltransferase activity"/>
    <property type="evidence" value="ECO:0007669"/>
    <property type="project" value="UniProtKB-UniRule"/>
</dbReference>
<feature type="active site" description="Proton donor" evidence="4">
    <location>
        <position position="111"/>
    </location>
</feature>
<evidence type="ECO:0000256" key="4">
    <source>
        <dbReference type="HAMAP-Rule" id="MF_01930"/>
    </source>
</evidence>
<feature type="binding site" evidence="4">
    <location>
        <position position="109"/>
    </location>
    <ligand>
        <name>(6R)-10-formyltetrahydrofolate</name>
        <dbReference type="ChEBI" id="CHEBI:195366"/>
    </ligand>
</feature>
<dbReference type="Pfam" id="PF00551">
    <property type="entry name" value="Formyl_trans_N"/>
    <property type="match status" value="1"/>
</dbReference>
<sequence length="230" mass="25192">MARLKVGVLVSGNGSNLQALIDLCRRPGFPAEIVLVVSNKPGVKALDRAARAGIATAVVPHEEYPDRLAFDQAIDAALRTADVEFICLAGFMRVLSEMFVELWRDRIINIHPSLLPSFKGLHTHRQALEAGVRFHGCTVHIVRPRLDDGPILVQAVVPVLPGDDEQTLAARVLKAEHKIYPQALRLVAEGRVTIEGTRARIDDQFLGALEELMNPPDRPRPPLPSPPARG</sequence>
<gene>
    <name evidence="4 7" type="primary">purN</name>
    <name evidence="7" type="ORF">GCM10011611_34210</name>
</gene>
<reference evidence="7" key="2">
    <citation type="submission" date="2020-09" db="EMBL/GenBank/DDBJ databases">
        <authorList>
            <person name="Sun Q."/>
            <person name="Zhou Y."/>
        </authorList>
    </citation>
    <scope>NUCLEOTIDE SEQUENCE</scope>
    <source>
        <strain evidence="7">CGMCC 1.15725</strain>
    </source>
</reference>
<comment type="function">
    <text evidence="4">Catalyzes the transfer of a formyl group from 10-formyltetrahydrofolate to 5-phospho-ribosyl-glycinamide (GAR), producing 5-phospho-ribosyl-N-formylglycinamide (FGAR) and tetrahydrofolate.</text>
</comment>
<comment type="catalytic activity">
    <reaction evidence="4">
        <text>N(1)-(5-phospho-beta-D-ribosyl)glycinamide + (6R)-10-formyltetrahydrofolate = N(2)-formyl-N(1)-(5-phospho-beta-D-ribosyl)glycinamide + (6S)-5,6,7,8-tetrahydrofolate + H(+)</text>
        <dbReference type="Rhea" id="RHEA:15053"/>
        <dbReference type="ChEBI" id="CHEBI:15378"/>
        <dbReference type="ChEBI" id="CHEBI:57453"/>
        <dbReference type="ChEBI" id="CHEBI:143788"/>
        <dbReference type="ChEBI" id="CHEBI:147286"/>
        <dbReference type="ChEBI" id="CHEBI:195366"/>
        <dbReference type="EC" id="2.1.2.2"/>
    </reaction>
</comment>
<dbReference type="EMBL" id="BMJQ01000008">
    <property type="protein sequence ID" value="GGF25323.1"/>
    <property type="molecule type" value="Genomic_DNA"/>
</dbReference>
<dbReference type="UniPathway" id="UPA00074">
    <property type="reaction ID" value="UER00126"/>
</dbReference>
<evidence type="ECO:0000313" key="7">
    <source>
        <dbReference type="EMBL" id="GGF25323.1"/>
    </source>
</evidence>
<dbReference type="NCBIfam" id="TIGR00639">
    <property type="entry name" value="PurN"/>
    <property type="match status" value="1"/>
</dbReference>
<feature type="binding site" evidence="4">
    <location>
        <begin position="14"/>
        <end position="16"/>
    </location>
    <ligand>
        <name>N(1)-(5-phospho-beta-D-ribosyl)glycinamide</name>
        <dbReference type="ChEBI" id="CHEBI:143788"/>
    </ligand>
</feature>
<comment type="similarity">
    <text evidence="4">Belongs to the GART family.</text>
</comment>
<dbReference type="EC" id="2.1.2.2" evidence="4"/>
<dbReference type="Gene3D" id="3.40.50.170">
    <property type="entry name" value="Formyl transferase, N-terminal domain"/>
    <property type="match status" value="1"/>
</dbReference>
<feature type="compositionally biased region" description="Pro residues" evidence="5">
    <location>
        <begin position="221"/>
        <end position="230"/>
    </location>
</feature>
<evidence type="ECO:0000313" key="8">
    <source>
        <dbReference type="Proteomes" id="UP000646365"/>
    </source>
</evidence>
<keyword evidence="8" id="KW-1185">Reference proteome</keyword>
<dbReference type="GO" id="GO:0005737">
    <property type="term" value="C:cytoplasm"/>
    <property type="evidence" value="ECO:0007669"/>
    <property type="project" value="TreeGrafter"/>
</dbReference>
<feature type="binding site" evidence="4">
    <location>
        <position position="67"/>
    </location>
    <ligand>
        <name>(6R)-10-formyltetrahydrofolate</name>
        <dbReference type="ChEBI" id="CHEBI:195366"/>
    </ligand>
</feature>
<name>A0A8J3E5Y6_9PROT</name>
<evidence type="ECO:0000256" key="1">
    <source>
        <dbReference type="ARBA" id="ARBA00005054"/>
    </source>
</evidence>
<comment type="caution">
    <text evidence="7">The sequence shown here is derived from an EMBL/GenBank/DDBJ whole genome shotgun (WGS) entry which is preliminary data.</text>
</comment>
<feature type="region of interest" description="Disordered" evidence="5">
    <location>
        <begin position="211"/>
        <end position="230"/>
    </location>
</feature>
<dbReference type="InterPro" id="IPR002376">
    <property type="entry name" value="Formyl_transf_N"/>
</dbReference>
<evidence type="ECO:0000256" key="2">
    <source>
        <dbReference type="ARBA" id="ARBA00022679"/>
    </source>
</evidence>
<dbReference type="GO" id="GO:0006189">
    <property type="term" value="P:'de novo' IMP biosynthetic process"/>
    <property type="evidence" value="ECO:0007669"/>
    <property type="project" value="UniProtKB-UniRule"/>
</dbReference>
<keyword evidence="3 4" id="KW-0658">Purine biosynthesis</keyword>
<evidence type="ECO:0000256" key="5">
    <source>
        <dbReference type="SAM" id="MobiDB-lite"/>
    </source>
</evidence>
<dbReference type="SUPFAM" id="SSF53328">
    <property type="entry name" value="Formyltransferase"/>
    <property type="match status" value="1"/>
</dbReference>
<evidence type="ECO:0000259" key="6">
    <source>
        <dbReference type="Pfam" id="PF00551"/>
    </source>
</evidence>
<dbReference type="RefSeq" id="WP_189047890.1">
    <property type="nucleotide sequence ID" value="NZ_BMJQ01000008.1"/>
</dbReference>
<dbReference type="PANTHER" id="PTHR43369">
    <property type="entry name" value="PHOSPHORIBOSYLGLYCINAMIDE FORMYLTRANSFERASE"/>
    <property type="match status" value="1"/>
</dbReference>
<reference evidence="7" key="1">
    <citation type="journal article" date="2014" name="Int. J. Syst. Evol. Microbiol.">
        <title>Complete genome sequence of Corynebacterium casei LMG S-19264T (=DSM 44701T), isolated from a smear-ripened cheese.</title>
        <authorList>
            <consortium name="US DOE Joint Genome Institute (JGI-PGF)"/>
            <person name="Walter F."/>
            <person name="Albersmeier A."/>
            <person name="Kalinowski J."/>
            <person name="Ruckert C."/>
        </authorList>
    </citation>
    <scope>NUCLEOTIDE SEQUENCE</scope>
    <source>
        <strain evidence="7">CGMCC 1.15725</strain>
    </source>
</reference>
<protein>
    <recommendedName>
        <fullName evidence="4">Phosphoribosylglycinamide formyltransferase</fullName>
        <ecNumber evidence="4">2.1.2.2</ecNumber>
    </recommendedName>
    <alternativeName>
        <fullName evidence="4">5'-phosphoribosylglycinamide transformylase</fullName>
    </alternativeName>
    <alternativeName>
        <fullName evidence="4">GAR transformylase</fullName>
        <shortName evidence="4">GART</shortName>
    </alternativeName>
</protein>
<evidence type="ECO:0000256" key="3">
    <source>
        <dbReference type="ARBA" id="ARBA00022755"/>
    </source>
</evidence>
<dbReference type="PANTHER" id="PTHR43369:SF2">
    <property type="entry name" value="PHOSPHORIBOSYLGLYCINAMIDE FORMYLTRANSFERASE"/>
    <property type="match status" value="1"/>
</dbReference>
<accession>A0A8J3E5Y6</accession>
<dbReference type="CDD" id="cd08645">
    <property type="entry name" value="FMT_core_GART"/>
    <property type="match status" value="1"/>
</dbReference>
<feature type="site" description="Raises pKa of active site His" evidence="4">
    <location>
        <position position="147"/>
    </location>
</feature>
<proteinExistence type="inferred from homology"/>
<feature type="domain" description="Formyl transferase N-terminal" evidence="6">
    <location>
        <begin position="5"/>
        <end position="184"/>
    </location>
</feature>
<comment type="caution">
    <text evidence="4">Lacks conserved residue(s) required for the propagation of feature annotation.</text>
</comment>
<keyword evidence="2 4" id="KW-0808">Transferase</keyword>
<dbReference type="AlphaFoldDB" id="A0A8J3E5Y6"/>